<accession>A0A9W6Z909</accession>
<keyword evidence="2" id="KW-1185">Reference proteome</keyword>
<reference evidence="1" key="1">
    <citation type="submission" date="2022-07" db="EMBL/GenBank/DDBJ databases">
        <title>Genome analysis of Parmales, a sister group of diatoms, reveals the evolutionary specialization of diatoms from phago-mixotrophs to photoautotrophs.</title>
        <authorList>
            <person name="Ban H."/>
            <person name="Sato S."/>
            <person name="Yoshikawa S."/>
            <person name="Kazumasa Y."/>
            <person name="Nakamura Y."/>
            <person name="Ichinomiya M."/>
            <person name="Saitoh K."/>
            <person name="Sato N."/>
            <person name="Blanc-Mathieu R."/>
            <person name="Endo H."/>
            <person name="Kuwata A."/>
            <person name="Ogata H."/>
        </authorList>
    </citation>
    <scope>NUCLEOTIDE SEQUENCE</scope>
</reference>
<dbReference type="OrthoDB" id="270584at2759"/>
<organism evidence="1 2">
    <name type="scientific">Triparma retinervis</name>
    <dbReference type="NCBI Taxonomy" id="2557542"/>
    <lineage>
        <taxon>Eukaryota</taxon>
        <taxon>Sar</taxon>
        <taxon>Stramenopiles</taxon>
        <taxon>Ochrophyta</taxon>
        <taxon>Bolidophyceae</taxon>
        <taxon>Parmales</taxon>
        <taxon>Triparmaceae</taxon>
        <taxon>Triparma</taxon>
    </lineage>
</organism>
<dbReference type="Proteomes" id="UP001165082">
    <property type="component" value="Unassembled WGS sequence"/>
</dbReference>
<sequence>MTLINKLILNRDVHSELQSCAKDLEDLTKRDVNDIANGMILLKWKEASDSEAIDAFFRFYPSMDQLNAKQDGLLREVVLNLFHRLHVDQQQKWAQAKLFVAAGLSMGDLLTDMLMVTEYFGQGERNYALHFMCSVA</sequence>
<evidence type="ECO:0000313" key="2">
    <source>
        <dbReference type="Proteomes" id="UP001165082"/>
    </source>
</evidence>
<proteinExistence type="predicted"/>
<dbReference type="EMBL" id="BRXZ01003128">
    <property type="protein sequence ID" value="GMH47926.1"/>
    <property type="molecule type" value="Genomic_DNA"/>
</dbReference>
<gene>
    <name evidence="1" type="ORF">TrRE_jg10662</name>
</gene>
<dbReference type="AlphaFoldDB" id="A0A9W6Z909"/>
<protein>
    <submittedName>
        <fullName evidence="1">Uncharacterized protein</fullName>
    </submittedName>
</protein>
<comment type="caution">
    <text evidence="1">The sequence shown here is derived from an EMBL/GenBank/DDBJ whole genome shotgun (WGS) entry which is preliminary data.</text>
</comment>
<name>A0A9W6Z909_9STRA</name>
<evidence type="ECO:0000313" key="1">
    <source>
        <dbReference type="EMBL" id="GMH47926.1"/>
    </source>
</evidence>